<accession>A0A7W7IFG6</accession>
<keyword evidence="10" id="KW-1185">Reference proteome</keyword>
<organism evidence="8 9">
    <name type="scientific">Actinomadura livida</name>
    <dbReference type="NCBI Taxonomy" id="79909"/>
    <lineage>
        <taxon>Bacteria</taxon>
        <taxon>Bacillati</taxon>
        <taxon>Actinomycetota</taxon>
        <taxon>Actinomycetes</taxon>
        <taxon>Streptosporangiales</taxon>
        <taxon>Thermomonosporaceae</taxon>
        <taxon>Actinomadura</taxon>
    </lineage>
</organism>
<dbReference type="RefSeq" id="WP_221480787.1">
    <property type="nucleotide sequence ID" value="NZ_BAAAHD010000016.1"/>
</dbReference>
<comment type="caution">
    <text evidence="8">The sequence shown here is derived from an EMBL/GenBank/DDBJ whole genome shotgun (WGS) entry which is preliminary data.</text>
</comment>
<gene>
    <name evidence="8" type="ORF">F4557_004520</name>
    <name evidence="7" type="ORF">GCM10009546_17810</name>
</gene>
<keyword evidence="2" id="KW-0813">Transport</keyword>
<dbReference type="EMBL" id="BAAAHD010000016">
    <property type="protein sequence ID" value="GAA0556145.1"/>
    <property type="molecule type" value="Genomic_DNA"/>
</dbReference>
<evidence type="ECO:0000256" key="4">
    <source>
        <dbReference type="ARBA" id="ARBA00022840"/>
    </source>
</evidence>
<evidence type="ECO:0000313" key="10">
    <source>
        <dbReference type="Proteomes" id="UP001501427"/>
    </source>
</evidence>
<evidence type="ECO:0000259" key="6">
    <source>
        <dbReference type="PROSITE" id="PS50893"/>
    </source>
</evidence>
<dbReference type="EMBL" id="JACHMV010000001">
    <property type="protein sequence ID" value="MBB4776102.1"/>
    <property type="molecule type" value="Genomic_DNA"/>
</dbReference>
<dbReference type="InterPro" id="IPR052156">
    <property type="entry name" value="BCAA_Transport_ATP-bd_LivF"/>
</dbReference>
<dbReference type="PROSITE" id="PS50893">
    <property type="entry name" value="ABC_TRANSPORTER_2"/>
    <property type="match status" value="1"/>
</dbReference>
<dbReference type="GO" id="GO:0015807">
    <property type="term" value="P:L-amino acid transport"/>
    <property type="evidence" value="ECO:0007669"/>
    <property type="project" value="TreeGrafter"/>
</dbReference>
<dbReference type="Pfam" id="PF00005">
    <property type="entry name" value="ABC_tran"/>
    <property type="match status" value="1"/>
</dbReference>
<dbReference type="GO" id="GO:0016887">
    <property type="term" value="F:ATP hydrolysis activity"/>
    <property type="evidence" value="ECO:0007669"/>
    <property type="project" value="InterPro"/>
</dbReference>
<keyword evidence="5" id="KW-0029">Amino-acid transport</keyword>
<dbReference type="InterPro" id="IPR003593">
    <property type="entry name" value="AAA+_ATPase"/>
</dbReference>
<evidence type="ECO:0000256" key="3">
    <source>
        <dbReference type="ARBA" id="ARBA00022741"/>
    </source>
</evidence>
<dbReference type="InterPro" id="IPR003439">
    <property type="entry name" value="ABC_transporter-like_ATP-bd"/>
</dbReference>
<name>A0A7W7IFG6_9ACTN</name>
<sequence>MSTTTTLLSVHGLEVRYGPALALSGVSFDVPEKGALAVLGANGAGKSTLARTLSGLVPPVAGRVAFAGRDITAASPSAVRRAGLVHLPEGRGVFPGLTVHENLRMALTAAGAERAGAMDRAFTIFPVLAERRRQRAGTLSGGEQQMLGLARALMISPRLVIADELSLGLAPTLVDVVFESLERARAAGAAIIMIEQFAHRALEFADRCLVLQRGTVAWSGPAGAAGDEVLRHYLGAAETA</sequence>
<dbReference type="GO" id="GO:0015658">
    <property type="term" value="F:branched-chain amino acid transmembrane transporter activity"/>
    <property type="evidence" value="ECO:0007669"/>
    <property type="project" value="TreeGrafter"/>
</dbReference>
<evidence type="ECO:0000313" key="8">
    <source>
        <dbReference type="EMBL" id="MBB4776102.1"/>
    </source>
</evidence>
<reference evidence="7" key="4">
    <citation type="submission" date="2023-12" db="EMBL/GenBank/DDBJ databases">
        <authorList>
            <person name="Sun Q."/>
            <person name="Inoue M."/>
        </authorList>
    </citation>
    <scope>NUCLEOTIDE SEQUENCE</scope>
    <source>
        <strain evidence="7">JCM 10667</strain>
    </source>
</reference>
<protein>
    <submittedName>
        <fullName evidence="7">ABC transporter ATP-binding protein</fullName>
    </submittedName>
    <submittedName>
        <fullName evidence="8">Branched-chain amino acid transport system ATP-binding protein</fullName>
    </submittedName>
</protein>
<dbReference type="Proteomes" id="UP001501427">
    <property type="component" value="Unassembled WGS sequence"/>
</dbReference>
<dbReference type="InterPro" id="IPR027417">
    <property type="entry name" value="P-loop_NTPase"/>
</dbReference>
<reference evidence="7" key="1">
    <citation type="journal article" date="2014" name="Int. J. Syst. Evol. Microbiol.">
        <title>Complete genome of a new Firmicutes species belonging to the dominant human colonic microbiota ('Ruminococcus bicirculans') reveals two chromosomes and a selective capacity to utilize plant glucans.</title>
        <authorList>
            <consortium name="NISC Comparative Sequencing Program"/>
            <person name="Wegmann U."/>
            <person name="Louis P."/>
            <person name="Goesmann A."/>
            <person name="Henrissat B."/>
            <person name="Duncan S.H."/>
            <person name="Flint H.J."/>
        </authorList>
    </citation>
    <scope>NUCLEOTIDE SEQUENCE</scope>
    <source>
        <strain evidence="7">JCM 10667</strain>
    </source>
</reference>
<dbReference type="Proteomes" id="UP000549343">
    <property type="component" value="Unassembled WGS sequence"/>
</dbReference>
<dbReference type="GO" id="GO:0005524">
    <property type="term" value="F:ATP binding"/>
    <property type="evidence" value="ECO:0007669"/>
    <property type="project" value="UniProtKB-KW"/>
</dbReference>
<evidence type="ECO:0000313" key="9">
    <source>
        <dbReference type="Proteomes" id="UP000549343"/>
    </source>
</evidence>
<reference evidence="8 9" key="3">
    <citation type="submission" date="2020-08" db="EMBL/GenBank/DDBJ databases">
        <title>Sequencing the genomes of 1000 actinobacteria strains.</title>
        <authorList>
            <person name="Klenk H.-P."/>
        </authorList>
    </citation>
    <scope>NUCLEOTIDE SEQUENCE [LARGE SCALE GENOMIC DNA]</scope>
    <source>
        <strain evidence="8 9">DSM 44772</strain>
    </source>
</reference>
<keyword evidence="4 8" id="KW-0067">ATP-binding</keyword>
<dbReference type="AlphaFoldDB" id="A0A7W7IFG6"/>
<reference evidence="10" key="2">
    <citation type="journal article" date="2019" name="Int. J. Syst. Evol. Microbiol.">
        <title>The Global Catalogue of Microorganisms (GCM) 10K type strain sequencing project: providing services to taxonomists for standard genome sequencing and annotation.</title>
        <authorList>
            <consortium name="The Broad Institute Genomics Platform"/>
            <consortium name="The Broad Institute Genome Sequencing Center for Infectious Disease"/>
            <person name="Wu L."/>
            <person name="Ma J."/>
        </authorList>
    </citation>
    <scope>NUCLEOTIDE SEQUENCE [LARGE SCALE GENOMIC DNA]</scope>
    <source>
        <strain evidence="10">JCM 10667</strain>
    </source>
</reference>
<keyword evidence="3" id="KW-0547">Nucleotide-binding</keyword>
<evidence type="ECO:0000313" key="7">
    <source>
        <dbReference type="EMBL" id="GAA0556145.1"/>
    </source>
</evidence>
<dbReference type="SMART" id="SM00382">
    <property type="entry name" value="AAA"/>
    <property type="match status" value="1"/>
</dbReference>
<dbReference type="CDD" id="cd03224">
    <property type="entry name" value="ABC_TM1139_LivF_branched"/>
    <property type="match status" value="1"/>
</dbReference>
<dbReference type="Gene3D" id="3.40.50.300">
    <property type="entry name" value="P-loop containing nucleotide triphosphate hydrolases"/>
    <property type="match status" value="1"/>
</dbReference>
<evidence type="ECO:0000256" key="1">
    <source>
        <dbReference type="ARBA" id="ARBA00005417"/>
    </source>
</evidence>
<evidence type="ECO:0000256" key="2">
    <source>
        <dbReference type="ARBA" id="ARBA00022448"/>
    </source>
</evidence>
<dbReference type="PANTHER" id="PTHR43820:SF4">
    <property type="entry name" value="HIGH-AFFINITY BRANCHED-CHAIN AMINO ACID TRANSPORT ATP-BINDING PROTEIN LIVF"/>
    <property type="match status" value="1"/>
</dbReference>
<proteinExistence type="inferred from homology"/>
<dbReference type="PANTHER" id="PTHR43820">
    <property type="entry name" value="HIGH-AFFINITY BRANCHED-CHAIN AMINO ACID TRANSPORT ATP-BINDING PROTEIN LIVF"/>
    <property type="match status" value="1"/>
</dbReference>
<dbReference type="InterPro" id="IPR017871">
    <property type="entry name" value="ABC_transporter-like_CS"/>
</dbReference>
<feature type="domain" description="ABC transporter" evidence="6">
    <location>
        <begin position="8"/>
        <end position="238"/>
    </location>
</feature>
<dbReference type="PROSITE" id="PS00211">
    <property type="entry name" value="ABC_TRANSPORTER_1"/>
    <property type="match status" value="1"/>
</dbReference>
<evidence type="ECO:0000256" key="5">
    <source>
        <dbReference type="ARBA" id="ARBA00022970"/>
    </source>
</evidence>
<comment type="similarity">
    <text evidence="1">Belongs to the ABC transporter superfamily.</text>
</comment>
<dbReference type="SUPFAM" id="SSF52540">
    <property type="entry name" value="P-loop containing nucleoside triphosphate hydrolases"/>
    <property type="match status" value="1"/>
</dbReference>